<dbReference type="RefSeq" id="WP_344707941.1">
    <property type="nucleotide sequence ID" value="NZ_BAABBQ010000001.1"/>
</dbReference>
<accession>A0ABP7TFQ2</accession>
<proteinExistence type="predicted"/>
<evidence type="ECO:0000259" key="1">
    <source>
        <dbReference type="Pfam" id="PF03358"/>
    </source>
</evidence>
<dbReference type="Gene3D" id="3.40.50.360">
    <property type="match status" value="1"/>
</dbReference>
<gene>
    <name evidence="2" type="ORF">GCM10022280_27230</name>
</gene>
<dbReference type="Pfam" id="PF03358">
    <property type="entry name" value="FMN_red"/>
    <property type="match status" value="1"/>
</dbReference>
<dbReference type="Proteomes" id="UP001500235">
    <property type="component" value="Unassembled WGS sequence"/>
</dbReference>
<feature type="domain" description="NADPH-dependent FMN reductase-like" evidence="1">
    <location>
        <begin position="9"/>
        <end position="156"/>
    </location>
</feature>
<keyword evidence="3" id="KW-1185">Reference proteome</keyword>
<comment type="caution">
    <text evidence="2">The sequence shown here is derived from an EMBL/GenBank/DDBJ whole genome shotgun (WGS) entry which is preliminary data.</text>
</comment>
<dbReference type="InterPro" id="IPR029039">
    <property type="entry name" value="Flavoprotein-like_sf"/>
</dbReference>
<evidence type="ECO:0000313" key="2">
    <source>
        <dbReference type="EMBL" id="GAA4024899.1"/>
    </source>
</evidence>
<dbReference type="EMBL" id="BAABBQ010000001">
    <property type="protein sequence ID" value="GAA4024899.1"/>
    <property type="molecule type" value="Genomic_DNA"/>
</dbReference>
<sequence>MTNPALTAVAINCTLKKSDGEPSSTDKMIELVAGELGKHGVTLTETLRLADYRILPGVESDMGDGDQWPELRAKILAADVLIFGTPIWLGQLSSIGKSVLERMDAFLSEADDKGRYPSFGKLVVAAIVGNEDGAHRVTADLFQGLNDVGWTVPPAAACYWVGEAMHKTDFKDLPKVPDEVQSTAKLLASSTAHLARLLKSDAFPGVDG</sequence>
<name>A0ABP7TFQ2_9SPHN</name>
<evidence type="ECO:0000313" key="3">
    <source>
        <dbReference type="Proteomes" id="UP001500235"/>
    </source>
</evidence>
<dbReference type="SUPFAM" id="SSF52218">
    <property type="entry name" value="Flavoproteins"/>
    <property type="match status" value="1"/>
</dbReference>
<reference evidence="3" key="1">
    <citation type="journal article" date="2019" name="Int. J. Syst. Evol. Microbiol.">
        <title>The Global Catalogue of Microorganisms (GCM) 10K type strain sequencing project: providing services to taxonomists for standard genome sequencing and annotation.</title>
        <authorList>
            <consortium name="The Broad Institute Genomics Platform"/>
            <consortium name="The Broad Institute Genome Sequencing Center for Infectious Disease"/>
            <person name="Wu L."/>
            <person name="Ma J."/>
        </authorList>
    </citation>
    <scope>NUCLEOTIDE SEQUENCE [LARGE SCALE GENOMIC DNA]</scope>
    <source>
        <strain evidence="3">JCM 17563</strain>
    </source>
</reference>
<organism evidence="2 3">
    <name type="scientific">Sphingomonas swuensis</name>
    <dbReference type="NCBI Taxonomy" id="977800"/>
    <lineage>
        <taxon>Bacteria</taxon>
        <taxon>Pseudomonadati</taxon>
        <taxon>Pseudomonadota</taxon>
        <taxon>Alphaproteobacteria</taxon>
        <taxon>Sphingomonadales</taxon>
        <taxon>Sphingomonadaceae</taxon>
        <taxon>Sphingomonas</taxon>
    </lineage>
</organism>
<protein>
    <submittedName>
        <fullName evidence="2">NAD(P)H-dependent oxidoreductase</fullName>
    </submittedName>
</protein>
<dbReference type="InterPro" id="IPR005025">
    <property type="entry name" value="FMN_Rdtase-like_dom"/>
</dbReference>